<name>A0ABW9EAS1_9BURK</name>
<organism evidence="1 2">
    <name type="scientific">Paraburkholderia strydomiana</name>
    <dbReference type="NCBI Taxonomy" id="1245417"/>
    <lineage>
        <taxon>Bacteria</taxon>
        <taxon>Pseudomonadati</taxon>
        <taxon>Pseudomonadota</taxon>
        <taxon>Betaproteobacteria</taxon>
        <taxon>Burkholderiales</taxon>
        <taxon>Burkholderiaceae</taxon>
        <taxon>Paraburkholderia</taxon>
    </lineage>
</organism>
<evidence type="ECO:0008006" key="3">
    <source>
        <dbReference type="Google" id="ProtNLM"/>
    </source>
</evidence>
<dbReference type="RefSeq" id="WP_408152825.1">
    <property type="nucleotide sequence ID" value="NZ_JAQQCL010000005.1"/>
</dbReference>
<dbReference type="EMBL" id="JAQQCL010000005">
    <property type="protein sequence ID" value="MFM0716629.1"/>
    <property type="molecule type" value="Genomic_DNA"/>
</dbReference>
<evidence type="ECO:0000313" key="1">
    <source>
        <dbReference type="EMBL" id="MFM0716629.1"/>
    </source>
</evidence>
<evidence type="ECO:0000313" key="2">
    <source>
        <dbReference type="Proteomes" id="UP001629392"/>
    </source>
</evidence>
<gene>
    <name evidence="1" type="ORF">PQQ73_09835</name>
</gene>
<dbReference type="Proteomes" id="UP001629392">
    <property type="component" value="Unassembled WGS sequence"/>
</dbReference>
<accession>A0ABW9EAS1</accession>
<proteinExistence type="predicted"/>
<protein>
    <recommendedName>
        <fullName evidence="3">Transposase</fullName>
    </recommendedName>
</protein>
<reference evidence="1 2" key="1">
    <citation type="journal article" date="2024" name="Chem. Sci.">
        <title>Discovery of megapolipeptins by genome mining of a Burkholderiales bacteria collection.</title>
        <authorList>
            <person name="Paulo B.S."/>
            <person name="Recchia M.J.J."/>
            <person name="Lee S."/>
            <person name="Fergusson C.H."/>
            <person name="Romanowski S.B."/>
            <person name="Hernandez A."/>
            <person name="Krull N."/>
            <person name="Liu D.Y."/>
            <person name="Cavanagh H."/>
            <person name="Bos A."/>
            <person name="Gray C.A."/>
            <person name="Murphy B.T."/>
            <person name="Linington R.G."/>
            <person name="Eustaquio A.S."/>
        </authorList>
    </citation>
    <scope>NUCLEOTIDE SEQUENCE [LARGE SCALE GENOMIC DNA]</scope>
    <source>
        <strain evidence="1 2">RL17-350-BIC-E</strain>
    </source>
</reference>
<comment type="caution">
    <text evidence="1">The sequence shown here is derived from an EMBL/GenBank/DDBJ whole genome shotgun (WGS) entry which is preliminary data.</text>
</comment>
<sequence>MPFLSAVDPAFAAKRMSFWIRFTPSNSTVCDMPVMRHLLLVMYLFGTRDEFASSLQRVLPDEASIGRAATVVDALPIPLEPVPSTPRAMHRRRIRSELVRNPGVTIEDLWRKAYRVTSWFYDHDRTWLLKTLALPEHETVPGTSAAIITSSDDERFAAEVDAAAAAILATVGKPQQVTKERLLATLPIRIVDTPRYRERYPNTLVRVTENRESTWHFRARGVWWAYSVLSARGEAPLASEAAILSGVGYNAVQAIVEHCGWERLLRRAAQFDVVGNLAELGITRKWADPPAWQGRAVGGRAYQRRADRE</sequence>
<keyword evidence="2" id="KW-1185">Reference proteome</keyword>